<dbReference type="SUPFAM" id="SSF51658">
    <property type="entry name" value="Xylose isomerase-like"/>
    <property type="match status" value="1"/>
</dbReference>
<dbReference type="Proteomes" id="UP000010798">
    <property type="component" value="Chromosome"/>
</dbReference>
<evidence type="ECO:0000313" key="3">
    <source>
        <dbReference type="Proteomes" id="UP000010798"/>
    </source>
</evidence>
<feature type="domain" description="Xylose isomerase-like TIM barrel" evidence="1">
    <location>
        <begin position="22"/>
        <end position="275"/>
    </location>
</feature>
<evidence type="ECO:0000259" key="1">
    <source>
        <dbReference type="Pfam" id="PF01261"/>
    </source>
</evidence>
<dbReference type="RefSeq" id="WP_015244762.1">
    <property type="nucleotide sequence ID" value="NC_019892.1"/>
</dbReference>
<dbReference type="AlphaFoldDB" id="L0DAA9"/>
<evidence type="ECO:0000313" key="2">
    <source>
        <dbReference type="EMBL" id="AGA25586.1"/>
    </source>
</evidence>
<gene>
    <name evidence="2" type="ordered locus">Sinac_1195</name>
</gene>
<dbReference type="OrthoDB" id="9779184at2"/>
<dbReference type="InterPro" id="IPR036237">
    <property type="entry name" value="Xyl_isomerase-like_sf"/>
</dbReference>
<dbReference type="InterPro" id="IPR013022">
    <property type="entry name" value="Xyl_isomerase-like_TIM-brl"/>
</dbReference>
<reference evidence="2 3" key="1">
    <citation type="submission" date="2012-02" db="EMBL/GenBank/DDBJ databases">
        <title>Complete sequence of chromosome of Singulisphaera acidiphila DSM 18658.</title>
        <authorList>
            <consortium name="US DOE Joint Genome Institute (JGI-PGF)"/>
            <person name="Lucas S."/>
            <person name="Copeland A."/>
            <person name="Lapidus A."/>
            <person name="Glavina del Rio T."/>
            <person name="Dalin E."/>
            <person name="Tice H."/>
            <person name="Bruce D."/>
            <person name="Goodwin L."/>
            <person name="Pitluck S."/>
            <person name="Peters L."/>
            <person name="Ovchinnikova G."/>
            <person name="Chertkov O."/>
            <person name="Kyrpides N."/>
            <person name="Mavromatis K."/>
            <person name="Ivanova N."/>
            <person name="Brettin T."/>
            <person name="Detter J.C."/>
            <person name="Han C."/>
            <person name="Larimer F."/>
            <person name="Land M."/>
            <person name="Hauser L."/>
            <person name="Markowitz V."/>
            <person name="Cheng J.-F."/>
            <person name="Hugenholtz P."/>
            <person name="Woyke T."/>
            <person name="Wu D."/>
            <person name="Tindall B."/>
            <person name="Pomrenke H."/>
            <person name="Brambilla E."/>
            <person name="Klenk H.-P."/>
            <person name="Eisen J.A."/>
        </authorList>
    </citation>
    <scope>NUCLEOTIDE SEQUENCE [LARGE SCALE GENOMIC DNA]</scope>
    <source>
        <strain evidence="3">ATCC BAA-1392 / DSM 18658 / VKM B-2454 / MOB10</strain>
    </source>
</reference>
<dbReference type="InterPro" id="IPR050312">
    <property type="entry name" value="IolE/XylAMocC-like"/>
</dbReference>
<sequence>MQRTLSCFTNCYGAAGVWTAVERIRDAGIDHLELALRGHNFGGLVIPDSVVVTEKADDATAQSFRDHLAKHEVKVSGCNVGGADIRTREGLELTQRRIQFAGRWFAVPLVISGAGQPTDAAEHKTVIDHLRQIGDTAGELGITVALETHKGLTQNAEAMLALMDELDHPQVRLNFDTGNIGYYNDGVNPADELEKVKHLVRNVHVKDNRGGFEDWYFPAVGDGGAVDFTRIREILDGIGFTGPYTIEIEGIKDEVEPGLEGRHDRIARSVAHLRACGYLD</sequence>
<dbReference type="PANTHER" id="PTHR12110:SF53">
    <property type="entry name" value="BLR5974 PROTEIN"/>
    <property type="match status" value="1"/>
</dbReference>
<proteinExistence type="predicted"/>
<protein>
    <submittedName>
        <fullName evidence="2">Sugar phosphate isomerase/epimerase</fullName>
    </submittedName>
</protein>
<dbReference type="PANTHER" id="PTHR12110">
    <property type="entry name" value="HYDROXYPYRUVATE ISOMERASE"/>
    <property type="match status" value="1"/>
</dbReference>
<dbReference type="GO" id="GO:0016853">
    <property type="term" value="F:isomerase activity"/>
    <property type="evidence" value="ECO:0007669"/>
    <property type="project" value="UniProtKB-KW"/>
</dbReference>
<dbReference type="HOGENOM" id="CLU_993573_0_0_0"/>
<keyword evidence="3" id="KW-1185">Reference proteome</keyword>
<dbReference type="EMBL" id="CP003364">
    <property type="protein sequence ID" value="AGA25586.1"/>
    <property type="molecule type" value="Genomic_DNA"/>
</dbReference>
<dbReference type="KEGG" id="saci:Sinac_1195"/>
<dbReference type="Gene3D" id="3.20.20.150">
    <property type="entry name" value="Divalent-metal-dependent TIM barrel enzymes"/>
    <property type="match status" value="1"/>
</dbReference>
<name>L0DAA9_SINAD</name>
<dbReference type="STRING" id="886293.Sinac_1195"/>
<dbReference type="eggNOG" id="COG1082">
    <property type="taxonomic scope" value="Bacteria"/>
</dbReference>
<keyword evidence="2" id="KW-0413">Isomerase</keyword>
<dbReference type="Pfam" id="PF01261">
    <property type="entry name" value="AP_endonuc_2"/>
    <property type="match status" value="1"/>
</dbReference>
<organism evidence="2 3">
    <name type="scientific">Singulisphaera acidiphila (strain ATCC BAA-1392 / DSM 18658 / VKM B-2454 / MOB10)</name>
    <dbReference type="NCBI Taxonomy" id="886293"/>
    <lineage>
        <taxon>Bacteria</taxon>
        <taxon>Pseudomonadati</taxon>
        <taxon>Planctomycetota</taxon>
        <taxon>Planctomycetia</taxon>
        <taxon>Isosphaerales</taxon>
        <taxon>Isosphaeraceae</taxon>
        <taxon>Singulisphaera</taxon>
    </lineage>
</organism>
<accession>L0DAA9</accession>